<keyword evidence="2" id="KW-1185">Reference proteome</keyword>
<reference evidence="1 2" key="1">
    <citation type="submission" date="2019-07" db="EMBL/GenBank/DDBJ databases">
        <title>Draft genome assembly of a fouling barnacle, Amphibalanus amphitrite (Darwin, 1854): The first reference genome for Thecostraca.</title>
        <authorList>
            <person name="Kim W."/>
        </authorList>
    </citation>
    <scope>NUCLEOTIDE SEQUENCE [LARGE SCALE GENOMIC DNA]</scope>
    <source>
        <strain evidence="1">SNU_AA5</strain>
        <tissue evidence="1">Soma without cirri and trophi</tissue>
    </source>
</reference>
<dbReference type="Proteomes" id="UP000440578">
    <property type="component" value="Unassembled WGS sequence"/>
</dbReference>
<name>A0A6A4V7Q1_AMPAM</name>
<organism evidence="1 2">
    <name type="scientific">Amphibalanus amphitrite</name>
    <name type="common">Striped barnacle</name>
    <name type="synonym">Balanus amphitrite</name>
    <dbReference type="NCBI Taxonomy" id="1232801"/>
    <lineage>
        <taxon>Eukaryota</taxon>
        <taxon>Metazoa</taxon>
        <taxon>Ecdysozoa</taxon>
        <taxon>Arthropoda</taxon>
        <taxon>Crustacea</taxon>
        <taxon>Multicrustacea</taxon>
        <taxon>Cirripedia</taxon>
        <taxon>Thoracica</taxon>
        <taxon>Thoracicalcarea</taxon>
        <taxon>Balanomorpha</taxon>
        <taxon>Balanoidea</taxon>
        <taxon>Balanidae</taxon>
        <taxon>Amphibalaninae</taxon>
        <taxon>Amphibalanus</taxon>
    </lineage>
</organism>
<evidence type="ECO:0000313" key="2">
    <source>
        <dbReference type="Proteomes" id="UP000440578"/>
    </source>
</evidence>
<dbReference type="AlphaFoldDB" id="A0A6A4V7Q1"/>
<proteinExistence type="predicted"/>
<gene>
    <name evidence="1" type="ORF">FJT64_014775</name>
</gene>
<comment type="caution">
    <text evidence="1">The sequence shown here is derived from an EMBL/GenBank/DDBJ whole genome shotgun (WGS) entry which is preliminary data.</text>
</comment>
<sequence length="83" mass="9784">MPLRLVLRYLASDRVVERLSHWWPVRWAARRVADGLVRSVRAAEQVARSEAAQSARRRSASFRATFSEELRRGFEEMNRRNKT</sequence>
<accession>A0A6A4V7Q1</accession>
<evidence type="ECO:0000313" key="1">
    <source>
        <dbReference type="EMBL" id="KAF0286728.1"/>
    </source>
</evidence>
<protein>
    <submittedName>
        <fullName evidence="1">Uncharacterized protein</fullName>
    </submittedName>
</protein>
<dbReference type="EMBL" id="VIIS01002231">
    <property type="protein sequence ID" value="KAF0286728.1"/>
    <property type="molecule type" value="Genomic_DNA"/>
</dbReference>